<evidence type="ECO:0000313" key="2">
    <source>
        <dbReference type="EMBL" id="KKQ35994.1"/>
    </source>
</evidence>
<evidence type="ECO:0000256" key="1">
    <source>
        <dbReference type="SAM" id="MobiDB-lite"/>
    </source>
</evidence>
<proteinExistence type="predicted"/>
<dbReference type="Proteomes" id="UP000034591">
    <property type="component" value="Unassembled WGS sequence"/>
</dbReference>
<dbReference type="InterPro" id="IPR036439">
    <property type="entry name" value="Dockerin_dom_sf"/>
</dbReference>
<dbReference type="PROSITE" id="PS00018">
    <property type="entry name" value="EF_HAND_1"/>
    <property type="match status" value="2"/>
</dbReference>
<feature type="compositionally biased region" description="Pro residues" evidence="1">
    <location>
        <begin position="432"/>
        <end position="442"/>
    </location>
</feature>
<accession>A0A0G0JGV6</accession>
<dbReference type="GO" id="GO:0000272">
    <property type="term" value="P:polysaccharide catabolic process"/>
    <property type="evidence" value="ECO:0007669"/>
    <property type="project" value="InterPro"/>
</dbReference>
<dbReference type="STRING" id="1618545.US53_C0067G0007"/>
<comment type="caution">
    <text evidence="2">The sequence shown here is derived from an EMBL/GenBank/DDBJ whole genome shotgun (WGS) entry which is preliminary data.</text>
</comment>
<feature type="compositionally biased region" description="Pro residues" evidence="1">
    <location>
        <begin position="452"/>
        <end position="504"/>
    </location>
</feature>
<organism evidence="2 3">
    <name type="scientific">Candidatus Woesebacteria bacterium GW2011_GWA1_37_7</name>
    <dbReference type="NCBI Taxonomy" id="1618545"/>
    <lineage>
        <taxon>Bacteria</taxon>
        <taxon>Candidatus Woeseibacteriota</taxon>
    </lineage>
</organism>
<protein>
    <submittedName>
        <fullName evidence="2">Putative cell surface glycoprotein</fullName>
    </submittedName>
</protein>
<dbReference type="SUPFAM" id="SSF63446">
    <property type="entry name" value="Type I dockerin domain"/>
    <property type="match status" value="1"/>
</dbReference>
<feature type="compositionally biased region" description="Low complexity" evidence="1">
    <location>
        <begin position="505"/>
        <end position="517"/>
    </location>
</feature>
<dbReference type="EMBL" id="LBTI01000067">
    <property type="protein sequence ID" value="KKQ35994.1"/>
    <property type="molecule type" value="Genomic_DNA"/>
</dbReference>
<dbReference type="PRINTS" id="PR01217">
    <property type="entry name" value="PRICHEXTENSN"/>
</dbReference>
<evidence type="ECO:0000313" key="3">
    <source>
        <dbReference type="Proteomes" id="UP000034591"/>
    </source>
</evidence>
<dbReference type="AlphaFoldDB" id="A0A0G0JGV6"/>
<reference evidence="2 3" key="1">
    <citation type="journal article" date="2015" name="Nature">
        <title>rRNA introns, odd ribosomes, and small enigmatic genomes across a large radiation of phyla.</title>
        <authorList>
            <person name="Brown C.T."/>
            <person name="Hug L.A."/>
            <person name="Thomas B.C."/>
            <person name="Sharon I."/>
            <person name="Castelle C.J."/>
            <person name="Singh A."/>
            <person name="Wilkins M.J."/>
            <person name="Williams K.H."/>
            <person name="Banfield J.F."/>
        </authorList>
    </citation>
    <scope>NUCLEOTIDE SEQUENCE [LARGE SCALE GENOMIC DNA]</scope>
</reference>
<dbReference type="PATRIC" id="fig|1618545.3.peg.824"/>
<dbReference type="InterPro" id="IPR018247">
    <property type="entry name" value="EF_Hand_1_Ca_BS"/>
</dbReference>
<name>A0A0G0JGV6_9BACT</name>
<sequence length="574" mass="64084">MKRTATLLTLLFAFSSLLALLVITRSRQEIRKKALVLPSLYVRSDKSYVPLGDSYKLIVFSDYKNLTEYSGNLEVGSNCDSQGINCTSINPWKNFDGSLVYVNNGTVTINVPLNINPFTVTDIRIRPYPDTLGFNWSNNFTIGNGTASELIDTTLYYLMPTTPIEFTGENRSFDNTTPFTTVIGFNSTANLCSNTGQEMYFMKDKPEGYWNPRTPWYDNKHGRDITYSKLNLIWPLAYWQQKSGWYDNFLTAIGDRRYFYNPDSLSKSDNFMNLLNGYKYGSDNPALPGYFLTAKYVANGWGLANSQATGGYFDGSSAFCSVQPSASRNPLWTVHADKKSLTGYSDVLRLRYYEGENGFITDRTKYGLREDWYFARNVGLVKIDVKAFCPTTWKTYEKCKPCFDDVDCLSEKIGSPQITLSRKGPYLTPTNTPTPTPRPTNTPTPTVRPTNTPTPRPTNTPTPRPTNTPTPRPTATPTPMPTYTPTPRPTNTPTPIVTIPPPSTSTPTRSPTNTSTPGVKIGDADGDGNVGLSDYAVWVSQYLRSITAGKDSDFDNDGDIDGVDYVLWLNNFGK</sequence>
<feature type="region of interest" description="Disordered" evidence="1">
    <location>
        <begin position="419"/>
        <end position="525"/>
    </location>
</feature>
<gene>
    <name evidence="2" type="ORF">US53_C0067G0007</name>
</gene>